<evidence type="ECO:0000313" key="1">
    <source>
        <dbReference type="EMBL" id="KAG0431643.1"/>
    </source>
</evidence>
<accession>A0AC60QD24</accession>
<keyword evidence="2" id="KW-1185">Reference proteome</keyword>
<gene>
    <name evidence="1" type="ORF">HPB47_021583</name>
</gene>
<evidence type="ECO:0000313" key="2">
    <source>
        <dbReference type="Proteomes" id="UP000805193"/>
    </source>
</evidence>
<sequence length="428" mass="47919">MGTWKSLDDLRRSACMYAALFGTMAGGLLFDSFMTPPKKNGLNLRSRFQGVRTPESPVKAPTKTNTIIVSARQKGNPLLKHIRNVPWEFGDIEPDYIMGQSTCALYLSAEEAGRHIETYKVFESKSADLLMEKSEDDIFGKLVDSLSSVKSINRPDAVTLLTSFGATHFQRNAIMSKQKYLSTKNRHKKHQDGRSRKEQQQAPTADDNYGRKFGSEDASGGEDDTANIHSPFPVAMWDLGHCDPKRCTGRKLARKNLIRLLRLGQRFHGVILTPSGTRCVSPQDREVVSENGVAVVDCSWARLDETPFSKMRGANPRLLPYLVACQPGYKDLAEAYLSKFKWGKGFLKLNQELLDTYANCKTSKDVVDAQATYLEAAQLEHDSRGEVELPPTSSDEEGFDEEDHNPNYRVGMLPPSRYATKSLHQPCF</sequence>
<protein>
    <submittedName>
        <fullName evidence="1">Uncharacterized protein</fullName>
    </submittedName>
</protein>
<proteinExistence type="predicted"/>
<dbReference type="Proteomes" id="UP000805193">
    <property type="component" value="Unassembled WGS sequence"/>
</dbReference>
<dbReference type="EMBL" id="JABSTQ010009208">
    <property type="protein sequence ID" value="KAG0431643.1"/>
    <property type="molecule type" value="Genomic_DNA"/>
</dbReference>
<organism evidence="1 2">
    <name type="scientific">Ixodes persulcatus</name>
    <name type="common">Taiga tick</name>
    <dbReference type="NCBI Taxonomy" id="34615"/>
    <lineage>
        <taxon>Eukaryota</taxon>
        <taxon>Metazoa</taxon>
        <taxon>Ecdysozoa</taxon>
        <taxon>Arthropoda</taxon>
        <taxon>Chelicerata</taxon>
        <taxon>Arachnida</taxon>
        <taxon>Acari</taxon>
        <taxon>Parasitiformes</taxon>
        <taxon>Ixodida</taxon>
        <taxon>Ixodoidea</taxon>
        <taxon>Ixodidae</taxon>
        <taxon>Ixodinae</taxon>
        <taxon>Ixodes</taxon>
    </lineage>
</organism>
<comment type="caution">
    <text evidence="1">The sequence shown here is derived from an EMBL/GenBank/DDBJ whole genome shotgun (WGS) entry which is preliminary data.</text>
</comment>
<name>A0AC60QD24_IXOPE</name>
<reference evidence="1 2" key="1">
    <citation type="journal article" date="2020" name="Cell">
        <title>Large-Scale Comparative Analyses of Tick Genomes Elucidate Their Genetic Diversity and Vector Capacities.</title>
        <authorList>
            <consortium name="Tick Genome and Microbiome Consortium (TIGMIC)"/>
            <person name="Jia N."/>
            <person name="Wang J."/>
            <person name="Shi W."/>
            <person name="Du L."/>
            <person name="Sun Y."/>
            <person name="Zhan W."/>
            <person name="Jiang J.F."/>
            <person name="Wang Q."/>
            <person name="Zhang B."/>
            <person name="Ji P."/>
            <person name="Bell-Sakyi L."/>
            <person name="Cui X.M."/>
            <person name="Yuan T.T."/>
            <person name="Jiang B.G."/>
            <person name="Yang W.F."/>
            <person name="Lam T.T."/>
            <person name="Chang Q.C."/>
            <person name="Ding S.J."/>
            <person name="Wang X.J."/>
            <person name="Zhu J.G."/>
            <person name="Ruan X.D."/>
            <person name="Zhao L."/>
            <person name="Wei J.T."/>
            <person name="Ye R.Z."/>
            <person name="Que T.C."/>
            <person name="Du C.H."/>
            <person name="Zhou Y.H."/>
            <person name="Cheng J.X."/>
            <person name="Dai P.F."/>
            <person name="Guo W.B."/>
            <person name="Han X.H."/>
            <person name="Huang E.J."/>
            <person name="Li L.F."/>
            <person name="Wei W."/>
            <person name="Gao Y.C."/>
            <person name="Liu J.Z."/>
            <person name="Shao H.Z."/>
            <person name="Wang X."/>
            <person name="Wang C.C."/>
            <person name="Yang T.C."/>
            <person name="Huo Q.B."/>
            <person name="Li W."/>
            <person name="Chen H.Y."/>
            <person name="Chen S.E."/>
            <person name="Zhou L.G."/>
            <person name="Ni X.B."/>
            <person name="Tian J.H."/>
            <person name="Sheng Y."/>
            <person name="Liu T."/>
            <person name="Pan Y.S."/>
            <person name="Xia L.Y."/>
            <person name="Li J."/>
            <person name="Zhao F."/>
            <person name="Cao W.C."/>
        </authorList>
    </citation>
    <scope>NUCLEOTIDE SEQUENCE [LARGE SCALE GENOMIC DNA]</scope>
    <source>
        <strain evidence="1">Iper-2018</strain>
    </source>
</reference>